<dbReference type="RefSeq" id="XP_035829549.1">
    <property type="nucleotide sequence ID" value="XM_035973656.1"/>
</dbReference>
<evidence type="ECO:0000256" key="5">
    <source>
        <dbReference type="ARBA" id="ARBA00051722"/>
    </source>
</evidence>
<accession>A0ABM1W4F6</accession>
<dbReference type="GeneID" id="101850866"/>
<feature type="compositionally biased region" description="Low complexity" evidence="7">
    <location>
        <begin position="85"/>
        <end position="144"/>
    </location>
</feature>
<dbReference type="PANTHER" id="PTHR10190">
    <property type="entry name" value="EYES ABSENT"/>
    <property type="match status" value="1"/>
</dbReference>
<evidence type="ECO:0000256" key="6">
    <source>
        <dbReference type="RuleBase" id="RU362036"/>
    </source>
</evidence>
<dbReference type="PANTHER" id="PTHR10190:SF16">
    <property type="entry name" value="DEVELOPMENTAL PROTEIN EYES ABSENT"/>
    <property type="match status" value="1"/>
</dbReference>
<comment type="similarity">
    <text evidence="1 6">Belongs to the HAD-like hydrolase superfamily. EYA family.</text>
</comment>
<evidence type="ECO:0000256" key="3">
    <source>
        <dbReference type="ARBA" id="ARBA00022842"/>
    </source>
</evidence>
<feature type="compositionally biased region" description="Low complexity" evidence="7">
    <location>
        <begin position="159"/>
        <end position="176"/>
    </location>
</feature>
<dbReference type="Proteomes" id="UP000694888">
    <property type="component" value="Unplaced"/>
</dbReference>
<evidence type="ECO:0000256" key="2">
    <source>
        <dbReference type="ARBA" id="ARBA00022801"/>
    </source>
</evidence>
<feature type="non-terminal residue" evidence="9">
    <location>
        <position position="630"/>
    </location>
</feature>
<keyword evidence="6" id="KW-0479">Metal-binding</keyword>
<feature type="region of interest" description="Disordered" evidence="7">
    <location>
        <begin position="432"/>
        <end position="505"/>
    </location>
</feature>
<feature type="compositionally biased region" description="Pro residues" evidence="7">
    <location>
        <begin position="442"/>
        <end position="451"/>
    </location>
</feature>
<keyword evidence="8" id="KW-1185">Reference proteome</keyword>
<name>A0ABM1W4F6_APLCA</name>
<feature type="compositionally biased region" description="Low complexity" evidence="7">
    <location>
        <begin position="226"/>
        <end position="257"/>
    </location>
</feature>
<evidence type="ECO:0000313" key="8">
    <source>
        <dbReference type="Proteomes" id="UP000694888"/>
    </source>
</evidence>
<dbReference type="InterPro" id="IPR028472">
    <property type="entry name" value="EYA"/>
</dbReference>
<keyword evidence="6" id="KW-0804">Transcription</keyword>
<evidence type="ECO:0000256" key="4">
    <source>
        <dbReference type="ARBA" id="ARBA00022912"/>
    </source>
</evidence>
<comment type="catalytic activity">
    <reaction evidence="5 6">
        <text>O-phospho-L-tyrosyl-[protein] + H2O = L-tyrosyl-[protein] + phosphate</text>
        <dbReference type="Rhea" id="RHEA:10684"/>
        <dbReference type="Rhea" id="RHEA-COMP:10136"/>
        <dbReference type="Rhea" id="RHEA-COMP:20101"/>
        <dbReference type="ChEBI" id="CHEBI:15377"/>
        <dbReference type="ChEBI" id="CHEBI:43474"/>
        <dbReference type="ChEBI" id="CHEBI:46858"/>
        <dbReference type="ChEBI" id="CHEBI:61978"/>
        <dbReference type="EC" id="3.1.3.48"/>
    </reaction>
</comment>
<evidence type="ECO:0000313" key="9">
    <source>
        <dbReference type="RefSeq" id="XP_035829549.1"/>
    </source>
</evidence>
<feature type="compositionally biased region" description="Low complexity" evidence="7">
    <location>
        <begin position="267"/>
        <end position="294"/>
    </location>
</feature>
<protein>
    <recommendedName>
        <fullName evidence="6">Eyes absent homolog</fullName>
        <ecNumber evidence="6">3.1.3.48</ecNumber>
    </recommendedName>
</protein>
<comment type="cofactor">
    <cofactor evidence="6">
        <name>Mg(2+)</name>
        <dbReference type="ChEBI" id="CHEBI:18420"/>
    </cofactor>
    <text evidence="6">Binds 1 Mg(2+) ion per subunit.</text>
</comment>
<keyword evidence="2 6" id="KW-0378">Hydrolase</keyword>
<sequence length="630" mass="68244">MASIVYRAWSAPLHRNVKRSRLELDPGGEVNNIGAGEHNTLEPRSPGGGSEEPTSLEPSHSTLEPSLNISHHVNGPLQGDLNRDSPSSYSNSTYPSPHYYKNILSSNSSSSSYDPGLLSSHHQQQQQQQQLSLQQQQQQQQQQHSHLHQQPPPPPSAPPSSSSSSSSSSTTSSNHLHLPHHQHQHQQQQHHHHIQQQSQQQLQQQPSRDGSSNNNNHDGSRPDSQNGVAAAATATSSSSGVVVGGSSSNNSISNSSINHHHHHHHNNSSSSNAAADADNADNSSSSSNNTTSNNMSVYMGHGQNAGSFMQASYPYHQGSQSPYSMLQTQYGTDALAAKIKGPSANPVVAPGYMTGYSQIPPSAQSYYPAAAGGLSYGSANSVPTYDNAFYSYGTSGSEYYQYPYLSSSSAMTPPTTVPSTQTYQLIDTPTSVANTAGMEPGQRPPSFPCAVPPKDGLRDSCAEAQGEGSYNQMANPSPPLKENGQRGSRPRSGRRTQPSPGPESDLERVFVWDLDETIIIFHSLLTGSYAQRYTKDPQGSMSLGLRMEEIIFNLADTHLFFNDLEECDQVHIDDVSSDDNGQDLSNYNFATDGFHAAANNANLCLATGVRGGVDWMRKLAFRYRRMKEIY</sequence>
<keyword evidence="3 6" id="KW-0460">Magnesium</keyword>
<keyword evidence="4 6" id="KW-0904">Protein phosphatase</keyword>
<evidence type="ECO:0000256" key="7">
    <source>
        <dbReference type="SAM" id="MobiDB-lite"/>
    </source>
</evidence>
<feature type="region of interest" description="Disordered" evidence="7">
    <location>
        <begin position="24"/>
        <end position="298"/>
    </location>
</feature>
<organism evidence="8 9">
    <name type="scientific">Aplysia californica</name>
    <name type="common">California sea hare</name>
    <dbReference type="NCBI Taxonomy" id="6500"/>
    <lineage>
        <taxon>Eukaryota</taxon>
        <taxon>Metazoa</taxon>
        <taxon>Spiralia</taxon>
        <taxon>Lophotrochozoa</taxon>
        <taxon>Mollusca</taxon>
        <taxon>Gastropoda</taxon>
        <taxon>Heterobranchia</taxon>
        <taxon>Euthyneura</taxon>
        <taxon>Tectipleura</taxon>
        <taxon>Aplysiida</taxon>
        <taxon>Aplysioidea</taxon>
        <taxon>Aplysiidae</taxon>
        <taxon>Aplysia</taxon>
    </lineage>
</organism>
<feature type="compositionally biased region" description="Low complexity" evidence="7">
    <location>
        <begin position="195"/>
        <end position="217"/>
    </location>
</feature>
<gene>
    <name evidence="9" type="primary">LOC101850866</name>
</gene>
<feature type="compositionally biased region" description="Polar residues" evidence="7">
    <location>
        <begin position="52"/>
        <end position="71"/>
    </location>
</feature>
<dbReference type="Gene3D" id="3.40.50.12350">
    <property type="match status" value="1"/>
</dbReference>
<evidence type="ECO:0000256" key="1">
    <source>
        <dbReference type="ARBA" id="ARBA00010501"/>
    </source>
</evidence>
<keyword evidence="6" id="KW-0805">Transcription regulation</keyword>
<reference evidence="9" key="1">
    <citation type="submission" date="2025-08" db="UniProtKB">
        <authorList>
            <consortium name="RefSeq"/>
        </authorList>
    </citation>
    <scope>IDENTIFICATION</scope>
</reference>
<dbReference type="InterPro" id="IPR038102">
    <property type="entry name" value="EYA_dom_sf"/>
</dbReference>
<proteinExistence type="inferred from homology"/>
<dbReference type="EC" id="3.1.3.48" evidence="6"/>
<feature type="compositionally biased region" description="Basic residues" evidence="7">
    <location>
        <begin position="177"/>
        <end position="194"/>
    </location>
</feature>